<dbReference type="HOGENOM" id="CLU_000288_63_23_1"/>
<evidence type="ECO:0000256" key="10">
    <source>
        <dbReference type="SAM" id="Phobius"/>
    </source>
</evidence>
<keyword evidence="2" id="KW-0597">Phosphoprotein</keyword>
<dbReference type="InterPro" id="IPR000719">
    <property type="entry name" value="Prot_kinase_dom"/>
</dbReference>
<dbReference type="PROSITE" id="PS00107">
    <property type="entry name" value="PROTEIN_KINASE_ATP"/>
    <property type="match status" value="1"/>
</dbReference>
<sequence length="270" mass="30383">MSSKTIIVETAEKSQPNKLSSSDPNHPPSEDTTSSHEDISLGEFQLFETLGFGASGSVCRAKCNSDQRVYAIKKIPQYSFQGTNQESVIMNEIDLLKEARHPGITEYFGCYLKDVIFHLVLELVDGGTLREKLDKKVFSEDEARVYALNIAKALEYLHGKHIIHRDVKLANVLLTSDDQIKLADFGLAIKVTSGSASGYCGTKYAQAPEMIRRENYTKSIDWWAFGVMMFEMVTGEKPFKKRMSPFPRSLIICLFGSSTMLIFFFVFGSW</sequence>
<evidence type="ECO:0000256" key="5">
    <source>
        <dbReference type="ARBA" id="ARBA00022777"/>
    </source>
</evidence>
<feature type="compositionally biased region" description="Polar residues" evidence="9">
    <location>
        <begin position="13"/>
        <end position="24"/>
    </location>
</feature>
<dbReference type="GeneID" id="18927762"/>
<keyword evidence="5" id="KW-0418">Kinase</keyword>
<keyword evidence="10" id="KW-0812">Transmembrane</keyword>
<dbReference type="InterPro" id="IPR008271">
    <property type="entry name" value="Ser/Thr_kinase_AS"/>
</dbReference>
<keyword evidence="3" id="KW-0808">Transferase</keyword>
<dbReference type="AlphaFoldDB" id="F4S0H9"/>
<dbReference type="PROSITE" id="PS00108">
    <property type="entry name" value="PROTEIN_KINASE_ST"/>
    <property type="match status" value="1"/>
</dbReference>
<keyword evidence="10" id="KW-1133">Transmembrane helix</keyword>
<evidence type="ECO:0000313" key="12">
    <source>
        <dbReference type="EMBL" id="EGG01867.1"/>
    </source>
</evidence>
<evidence type="ECO:0000256" key="1">
    <source>
        <dbReference type="ARBA" id="ARBA00022527"/>
    </source>
</evidence>
<gene>
    <name evidence="12" type="ORF">MELLADRAFT_38934</name>
</gene>
<dbReference type="PROSITE" id="PS50011">
    <property type="entry name" value="PROTEIN_KINASE_DOM"/>
    <property type="match status" value="1"/>
</dbReference>
<evidence type="ECO:0000256" key="6">
    <source>
        <dbReference type="ARBA" id="ARBA00022840"/>
    </source>
</evidence>
<protein>
    <recommendedName>
        <fullName evidence="11">Protein kinase domain-containing protein</fullName>
    </recommendedName>
</protein>
<keyword evidence="6 7" id="KW-0067">ATP-binding</keyword>
<dbReference type="RefSeq" id="XP_007414967.1">
    <property type="nucleotide sequence ID" value="XM_007414905.1"/>
</dbReference>
<evidence type="ECO:0000256" key="3">
    <source>
        <dbReference type="ARBA" id="ARBA00022679"/>
    </source>
</evidence>
<dbReference type="InterPro" id="IPR017441">
    <property type="entry name" value="Protein_kinase_ATP_BS"/>
</dbReference>
<dbReference type="STRING" id="747676.F4S0H9"/>
<dbReference type="Gene3D" id="1.10.510.10">
    <property type="entry name" value="Transferase(Phosphotransferase) domain 1"/>
    <property type="match status" value="1"/>
</dbReference>
<reference evidence="13" key="1">
    <citation type="journal article" date="2011" name="Proc. Natl. Acad. Sci. U.S.A.">
        <title>Obligate biotrophy features unraveled by the genomic analysis of rust fungi.</title>
        <authorList>
            <person name="Duplessis S."/>
            <person name="Cuomo C.A."/>
            <person name="Lin Y.-C."/>
            <person name="Aerts A."/>
            <person name="Tisserant E."/>
            <person name="Veneault-Fourrey C."/>
            <person name="Joly D.L."/>
            <person name="Hacquard S."/>
            <person name="Amselem J."/>
            <person name="Cantarel B.L."/>
            <person name="Chiu R."/>
            <person name="Coutinho P.M."/>
            <person name="Feau N."/>
            <person name="Field M."/>
            <person name="Frey P."/>
            <person name="Gelhaye E."/>
            <person name="Goldberg J."/>
            <person name="Grabherr M.G."/>
            <person name="Kodira C.D."/>
            <person name="Kohler A."/>
            <person name="Kuees U."/>
            <person name="Lindquist E.A."/>
            <person name="Lucas S.M."/>
            <person name="Mago R."/>
            <person name="Mauceli E."/>
            <person name="Morin E."/>
            <person name="Murat C."/>
            <person name="Pangilinan J.L."/>
            <person name="Park R."/>
            <person name="Pearson M."/>
            <person name="Quesneville H."/>
            <person name="Rouhier N."/>
            <person name="Sakthikumar S."/>
            <person name="Salamov A.A."/>
            <person name="Schmutz J."/>
            <person name="Selles B."/>
            <person name="Shapiro H."/>
            <person name="Tanguay P."/>
            <person name="Tuskan G.A."/>
            <person name="Henrissat B."/>
            <person name="Van de Peer Y."/>
            <person name="Rouze P."/>
            <person name="Ellis J.G."/>
            <person name="Dodds P.N."/>
            <person name="Schein J.E."/>
            <person name="Zhong S."/>
            <person name="Hamelin R.C."/>
            <person name="Grigoriev I.V."/>
            <person name="Szabo L.J."/>
            <person name="Martin F."/>
        </authorList>
    </citation>
    <scope>NUCLEOTIDE SEQUENCE [LARGE SCALE GENOMIC DNA]</scope>
    <source>
        <strain evidence="13">98AG31 / pathotype 3-4-7</strain>
    </source>
</reference>
<accession>F4S0H9</accession>
<feature type="binding site" evidence="7">
    <location>
        <position position="74"/>
    </location>
    <ligand>
        <name>ATP</name>
        <dbReference type="ChEBI" id="CHEBI:30616"/>
    </ligand>
</feature>
<evidence type="ECO:0000259" key="11">
    <source>
        <dbReference type="PROSITE" id="PS50011"/>
    </source>
</evidence>
<dbReference type="InParanoid" id="F4S0H9"/>
<keyword evidence="13" id="KW-1185">Reference proteome</keyword>
<feature type="domain" description="Protein kinase" evidence="11">
    <location>
        <begin position="44"/>
        <end position="270"/>
    </location>
</feature>
<evidence type="ECO:0000256" key="9">
    <source>
        <dbReference type="SAM" id="MobiDB-lite"/>
    </source>
</evidence>
<dbReference type="VEuPathDB" id="FungiDB:MELLADRAFT_38934"/>
<comment type="similarity">
    <text evidence="8">Belongs to the protein kinase superfamily.</text>
</comment>
<feature type="region of interest" description="Disordered" evidence="9">
    <location>
        <begin position="1"/>
        <end position="36"/>
    </location>
</feature>
<keyword evidence="1 8" id="KW-0723">Serine/threonine-protein kinase</keyword>
<feature type="transmembrane region" description="Helical" evidence="10">
    <location>
        <begin position="249"/>
        <end position="267"/>
    </location>
</feature>
<dbReference type="SUPFAM" id="SSF56112">
    <property type="entry name" value="Protein kinase-like (PK-like)"/>
    <property type="match status" value="1"/>
</dbReference>
<evidence type="ECO:0000256" key="4">
    <source>
        <dbReference type="ARBA" id="ARBA00022741"/>
    </source>
</evidence>
<dbReference type="GO" id="GO:0004674">
    <property type="term" value="F:protein serine/threonine kinase activity"/>
    <property type="evidence" value="ECO:0007669"/>
    <property type="project" value="UniProtKB-KW"/>
</dbReference>
<evidence type="ECO:0000256" key="7">
    <source>
        <dbReference type="PROSITE-ProRule" id="PRU10141"/>
    </source>
</evidence>
<dbReference type="OrthoDB" id="2501594at2759"/>
<dbReference type="KEGG" id="mlr:MELLADRAFT_38934"/>
<dbReference type="SMART" id="SM00220">
    <property type="entry name" value="S_TKc"/>
    <property type="match status" value="1"/>
</dbReference>
<dbReference type="PANTHER" id="PTHR24351">
    <property type="entry name" value="RIBOSOMAL PROTEIN S6 KINASE"/>
    <property type="match status" value="1"/>
</dbReference>
<organism evidence="13">
    <name type="scientific">Melampsora larici-populina (strain 98AG31 / pathotype 3-4-7)</name>
    <name type="common">Poplar leaf rust fungus</name>
    <dbReference type="NCBI Taxonomy" id="747676"/>
    <lineage>
        <taxon>Eukaryota</taxon>
        <taxon>Fungi</taxon>
        <taxon>Dikarya</taxon>
        <taxon>Basidiomycota</taxon>
        <taxon>Pucciniomycotina</taxon>
        <taxon>Pucciniomycetes</taxon>
        <taxon>Pucciniales</taxon>
        <taxon>Melampsoraceae</taxon>
        <taxon>Melampsora</taxon>
    </lineage>
</organism>
<evidence type="ECO:0000256" key="2">
    <source>
        <dbReference type="ARBA" id="ARBA00022553"/>
    </source>
</evidence>
<dbReference type="GO" id="GO:0005524">
    <property type="term" value="F:ATP binding"/>
    <property type="evidence" value="ECO:0007669"/>
    <property type="project" value="UniProtKB-UniRule"/>
</dbReference>
<name>F4S0H9_MELLP</name>
<dbReference type="InterPro" id="IPR011009">
    <property type="entry name" value="Kinase-like_dom_sf"/>
</dbReference>
<dbReference type="eggNOG" id="KOG0694">
    <property type="taxonomic scope" value="Eukaryota"/>
</dbReference>
<evidence type="ECO:0000313" key="13">
    <source>
        <dbReference type="Proteomes" id="UP000001072"/>
    </source>
</evidence>
<dbReference type="Proteomes" id="UP000001072">
    <property type="component" value="Unassembled WGS sequence"/>
</dbReference>
<keyword evidence="4 7" id="KW-0547">Nucleotide-binding</keyword>
<proteinExistence type="inferred from homology"/>
<dbReference type="Pfam" id="PF00069">
    <property type="entry name" value="Pkinase"/>
    <property type="match status" value="1"/>
</dbReference>
<dbReference type="EMBL" id="GL883135">
    <property type="protein sequence ID" value="EGG01867.1"/>
    <property type="molecule type" value="Genomic_DNA"/>
</dbReference>
<evidence type="ECO:0000256" key="8">
    <source>
        <dbReference type="RuleBase" id="RU000304"/>
    </source>
</evidence>
<dbReference type="PIRSF" id="PIRSF000654">
    <property type="entry name" value="Integrin-linked_kinase"/>
    <property type="match status" value="1"/>
</dbReference>
<keyword evidence="10" id="KW-0472">Membrane</keyword>